<dbReference type="Proteomes" id="UP000216361">
    <property type="component" value="Unassembled WGS sequence"/>
</dbReference>
<evidence type="ECO:0000256" key="12">
    <source>
        <dbReference type="ARBA" id="ARBA00023136"/>
    </source>
</evidence>
<dbReference type="GO" id="GO:0016020">
    <property type="term" value="C:membrane"/>
    <property type="evidence" value="ECO:0007669"/>
    <property type="project" value="UniProtKB-SubCell"/>
</dbReference>
<evidence type="ECO:0000256" key="11">
    <source>
        <dbReference type="ARBA" id="ARBA00023098"/>
    </source>
</evidence>
<comment type="catalytic activity">
    <reaction evidence="15">
        <text>a CDP-1,2-diacyl-sn-glycerol + sn-glycerol 3-phosphate = a 1,2-diacyl-sn-glycero-3-phospho-(1'-sn-glycero-3'-phosphate) + CMP + H(+)</text>
        <dbReference type="Rhea" id="RHEA:12593"/>
        <dbReference type="ChEBI" id="CHEBI:15378"/>
        <dbReference type="ChEBI" id="CHEBI:57597"/>
        <dbReference type="ChEBI" id="CHEBI:58332"/>
        <dbReference type="ChEBI" id="CHEBI:60110"/>
        <dbReference type="ChEBI" id="CHEBI:60377"/>
        <dbReference type="EC" id="2.7.8.5"/>
    </reaction>
</comment>
<evidence type="ECO:0000256" key="17">
    <source>
        <dbReference type="RuleBase" id="RU003750"/>
    </source>
</evidence>
<evidence type="ECO:0000256" key="8">
    <source>
        <dbReference type="ARBA" id="ARBA00022679"/>
    </source>
</evidence>
<comment type="pathway">
    <text evidence="3">Lipid metabolism.</text>
</comment>
<evidence type="ECO:0000256" key="2">
    <source>
        <dbReference type="ARBA" id="ARBA00005042"/>
    </source>
</evidence>
<evidence type="ECO:0000256" key="1">
    <source>
        <dbReference type="ARBA" id="ARBA00004141"/>
    </source>
</evidence>
<dbReference type="Gene3D" id="1.20.120.1760">
    <property type="match status" value="1"/>
</dbReference>
<gene>
    <name evidence="18" type="primary">pgsA</name>
    <name evidence="18" type="ORF">CHR90_12045</name>
</gene>
<name>A0A255XRV2_9PROT</name>
<organism evidence="18 19">
    <name type="scientific">Elstera cyanobacteriorum</name>
    <dbReference type="NCBI Taxonomy" id="2022747"/>
    <lineage>
        <taxon>Bacteria</taxon>
        <taxon>Pseudomonadati</taxon>
        <taxon>Pseudomonadota</taxon>
        <taxon>Alphaproteobacteria</taxon>
        <taxon>Rhodospirillales</taxon>
        <taxon>Rhodospirillaceae</taxon>
        <taxon>Elstera</taxon>
    </lineage>
</organism>
<evidence type="ECO:0000256" key="7">
    <source>
        <dbReference type="ARBA" id="ARBA00022516"/>
    </source>
</evidence>
<dbReference type="PIRSF" id="PIRSF000847">
    <property type="entry name" value="Phos_ph_gly_syn"/>
    <property type="match status" value="1"/>
</dbReference>
<evidence type="ECO:0000313" key="19">
    <source>
        <dbReference type="Proteomes" id="UP000216361"/>
    </source>
</evidence>
<evidence type="ECO:0000256" key="10">
    <source>
        <dbReference type="ARBA" id="ARBA00022989"/>
    </source>
</evidence>
<reference evidence="18 19" key="1">
    <citation type="submission" date="2017-07" db="EMBL/GenBank/DDBJ databases">
        <title>Elstera cyanobacteriorum sp. nov., a novel bacterium isolated from cyanobacterial aggregates in a eutrophic lake.</title>
        <authorList>
            <person name="Cai H."/>
        </authorList>
    </citation>
    <scope>NUCLEOTIDE SEQUENCE [LARGE SCALE GENOMIC DNA]</scope>
    <source>
        <strain evidence="18 19">TH019</strain>
    </source>
</reference>
<dbReference type="AlphaFoldDB" id="A0A255XRV2"/>
<evidence type="ECO:0000313" key="18">
    <source>
        <dbReference type="EMBL" id="OYQ18970.1"/>
    </source>
</evidence>
<keyword evidence="7" id="KW-0444">Lipid biosynthesis</keyword>
<dbReference type="InterPro" id="IPR050324">
    <property type="entry name" value="CDP-alcohol_PTase-I"/>
</dbReference>
<keyword evidence="19" id="KW-1185">Reference proteome</keyword>
<dbReference type="OrthoDB" id="9796672at2"/>
<keyword evidence="14" id="KW-1208">Phospholipid metabolism</keyword>
<dbReference type="PANTHER" id="PTHR14269">
    <property type="entry name" value="CDP-DIACYLGLYCEROL--GLYCEROL-3-PHOSPHATE 3-PHOSPHATIDYLTRANSFERASE-RELATED"/>
    <property type="match status" value="1"/>
</dbReference>
<dbReference type="PANTHER" id="PTHR14269:SF62">
    <property type="entry name" value="CDP-DIACYLGLYCEROL--GLYCEROL-3-PHOSPHATE 3-PHOSPHATIDYLTRANSFERASE 1, CHLOROPLASTIC"/>
    <property type="match status" value="1"/>
</dbReference>
<keyword evidence="9" id="KW-0812">Transmembrane</keyword>
<keyword evidence="11" id="KW-0443">Lipid metabolism</keyword>
<dbReference type="RefSeq" id="WP_094409233.1">
    <property type="nucleotide sequence ID" value="NZ_BMJZ01000001.1"/>
</dbReference>
<evidence type="ECO:0000256" key="3">
    <source>
        <dbReference type="ARBA" id="ARBA00005189"/>
    </source>
</evidence>
<evidence type="ECO:0000256" key="4">
    <source>
        <dbReference type="ARBA" id="ARBA00010441"/>
    </source>
</evidence>
<evidence type="ECO:0000256" key="16">
    <source>
        <dbReference type="NCBIfam" id="TIGR00560"/>
    </source>
</evidence>
<dbReference type="NCBIfam" id="TIGR00560">
    <property type="entry name" value="pgsA"/>
    <property type="match status" value="1"/>
</dbReference>
<evidence type="ECO:0000256" key="15">
    <source>
        <dbReference type="ARBA" id="ARBA00048586"/>
    </source>
</evidence>
<keyword evidence="10" id="KW-1133">Transmembrane helix</keyword>
<dbReference type="InterPro" id="IPR048254">
    <property type="entry name" value="CDP_ALCOHOL_P_TRANSF_CS"/>
</dbReference>
<keyword evidence="13" id="KW-0594">Phospholipid biosynthesis</keyword>
<sequence>MYSLPNLLTLSRIAAIPIVVILLYIPGPWGAWSAAFVYALACITDWLDGHIARQRKLQSDFGRFLDPIADKLLVAAILLVLVGQQRIAGPMIVAALIILGREILVSGLREFLAGLRISVPVSRLAKWKTGIQMVALGVVMVGEYGPRGFYIEEIGDLGLAAAAILTLITGYDYLRAGLRHMDQPKTEE</sequence>
<dbReference type="GO" id="GO:0008444">
    <property type="term" value="F:CDP-diacylglycerol-glycerol-3-phosphate 3-phosphatidyltransferase activity"/>
    <property type="evidence" value="ECO:0007669"/>
    <property type="project" value="UniProtKB-UniRule"/>
</dbReference>
<dbReference type="EC" id="2.7.8.5" evidence="5 16"/>
<comment type="pathway">
    <text evidence="2">Phospholipid metabolism; phosphatidylglycerol biosynthesis; phosphatidylglycerol from CDP-diacylglycerol: step 1/2.</text>
</comment>
<dbReference type="EMBL" id="NOXS01000032">
    <property type="protein sequence ID" value="OYQ18970.1"/>
    <property type="molecule type" value="Genomic_DNA"/>
</dbReference>
<dbReference type="Pfam" id="PF01066">
    <property type="entry name" value="CDP-OH_P_transf"/>
    <property type="match status" value="1"/>
</dbReference>
<dbReference type="InterPro" id="IPR043130">
    <property type="entry name" value="CDP-OH_PTrfase_TM_dom"/>
</dbReference>
<dbReference type="InterPro" id="IPR004570">
    <property type="entry name" value="Phosphatidylglycerol_P_synth"/>
</dbReference>
<dbReference type="GO" id="GO:0046474">
    <property type="term" value="P:glycerophospholipid biosynthetic process"/>
    <property type="evidence" value="ECO:0007669"/>
    <property type="project" value="TreeGrafter"/>
</dbReference>
<keyword evidence="12" id="KW-0472">Membrane</keyword>
<evidence type="ECO:0000256" key="13">
    <source>
        <dbReference type="ARBA" id="ARBA00023209"/>
    </source>
</evidence>
<evidence type="ECO:0000256" key="5">
    <source>
        <dbReference type="ARBA" id="ARBA00013170"/>
    </source>
</evidence>
<dbReference type="PROSITE" id="PS00379">
    <property type="entry name" value="CDP_ALCOHOL_P_TRANSF"/>
    <property type="match status" value="1"/>
</dbReference>
<comment type="caution">
    <text evidence="18">The sequence shown here is derived from an EMBL/GenBank/DDBJ whole genome shotgun (WGS) entry which is preliminary data.</text>
</comment>
<evidence type="ECO:0000256" key="9">
    <source>
        <dbReference type="ARBA" id="ARBA00022692"/>
    </source>
</evidence>
<keyword evidence="8 17" id="KW-0808">Transferase</keyword>
<protein>
    <recommendedName>
        <fullName evidence="6 16">CDP-diacylglycerol--glycerol-3-phosphate 3-phosphatidyltransferase</fullName>
        <ecNumber evidence="5 16">2.7.8.5</ecNumber>
    </recommendedName>
</protein>
<evidence type="ECO:0000256" key="6">
    <source>
        <dbReference type="ARBA" id="ARBA00014944"/>
    </source>
</evidence>
<evidence type="ECO:0000256" key="14">
    <source>
        <dbReference type="ARBA" id="ARBA00023264"/>
    </source>
</evidence>
<comment type="similarity">
    <text evidence="4 17">Belongs to the CDP-alcohol phosphatidyltransferase class-I family.</text>
</comment>
<dbReference type="InterPro" id="IPR000462">
    <property type="entry name" value="CDP-OH_P_trans"/>
</dbReference>
<accession>A0A255XRV2</accession>
<proteinExistence type="inferred from homology"/>
<comment type="subcellular location">
    <subcellularLocation>
        <location evidence="1">Membrane</location>
        <topology evidence="1">Multi-pass membrane protein</topology>
    </subcellularLocation>
</comment>